<organism evidence="2 3">
    <name type="scientific">Funiculus sociatus GB2-A5</name>
    <dbReference type="NCBI Taxonomy" id="2933946"/>
    <lineage>
        <taxon>Bacteria</taxon>
        <taxon>Bacillati</taxon>
        <taxon>Cyanobacteriota</taxon>
        <taxon>Cyanophyceae</taxon>
        <taxon>Coleofasciculales</taxon>
        <taxon>Coleofasciculaceae</taxon>
        <taxon>Funiculus</taxon>
    </lineage>
</organism>
<feature type="transmembrane region" description="Helical" evidence="1">
    <location>
        <begin position="86"/>
        <end position="105"/>
    </location>
</feature>
<accession>A0ABV0JIW7</accession>
<reference evidence="2 3" key="1">
    <citation type="submission" date="2022-04" db="EMBL/GenBank/DDBJ databases">
        <title>Positive selection, recombination, and allopatry shape intraspecific diversity of widespread and dominant cyanobacteria.</title>
        <authorList>
            <person name="Wei J."/>
            <person name="Shu W."/>
            <person name="Hu C."/>
        </authorList>
    </citation>
    <scope>NUCLEOTIDE SEQUENCE [LARGE SCALE GENOMIC DNA]</scope>
    <source>
        <strain evidence="2 3">GB2-A5</strain>
    </source>
</reference>
<evidence type="ECO:0000256" key="1">
    <source>
        <dbReference type="SAM" id="Phobius"/>
    </source>
</evidence>
<comment type="caution">
    <text evidence="2">The sequence shown here is derived from an EMBL/GenBank/DDBJ whole genome shotgun (WGS) entry which is preliminary data.</text>
</comment>
<keyword evidence="1" id="KW-0812">Transmembrane</keyword>
<evidence type="ECO:0000313" key="3">
    <source>
        <dbReference type="Proteomes" id="UP001442494"/>
    </source>
</evidence>
<protein>
    <submittedName>
        <fullName evidence="2">Uncharacterized protein</fullName>
    </submittedName>
</protein>
<keyword evidence="3" id="KW-1185">Reference proteome</keyword>
<feature type="transmembrane region" description="Helical" evidence="1">
    <location>
        <begin position="57"/>
        <end position="80"/>
    </location>
</feature>
<dbReference type="Proteomes" id="UP001442494">
    <property type="component" value="Unassembled WGS sequence"/>
</dbReference>
<proteinExistence type="predicted"/>
<sequence length="115" mass="12544">MNPQENQDLERKIQQLEAEIEQVPSSPTVETEAGQPIQITTKEYPTVKSLLNRVTNWFNGLPGVGKILAIAVAAVVGFAILRSVLYLTASLISLGILAGIVYLVYKFFIAPKSAE</sequence>
<keyword evidence="1" id="KW-0472">Membrane</keyword>
<evidence type="ECO:0000313" key="2">
    <source>
        <dbReference type="EMBL" id="MEP0863381.1"/>
    </source>
</evidence>
<name>A0ABV0JIW7_9CYAN</name>
<gene>
    <name evidence="2" type="ORF">NDI37_02735</name>
</gene>
<dbReference type="RefSeq" id="WP_190420563.1">
    <property type="nucleotide sequence ID" value="NZ_JAMPKK010000003.1"/>
</dbReference>
<keyword evidence="1" id="KW-1133">Transmembrane helix</keyword>
<dbReference type="EMBL" id="JAMPKK010000003">
    <property type="protein sequence ID" value="MEP0863381.1"/>
    <property type="molecule type" value="Genomic_DNA"/>
</dbReference>